<evidence type="ECO:0000313" key="2">
    <source>
        <dbReference type="EMBL" id="VDC28071.1"/>
    </source>
</evidence>
<dbReference type="SUPFAM" id="SSF88697">
    <property type="entry name" value="PUA domain-like"/>
    <property type="match status" value="1"/>
</dbReference>
<dbReference type="AlphaFoldDB" id="A0A3P5XH93"/>
<dbReference type="PANTHER" id="PTHR39203:SF1">
    <property type="entry name" value="CYTOPLASMIC PROTEIN"/>
    <property type="match status" value="1"/>
</dbReference>
<accession>A0A3P5XH93</accession>
<dbReference type="PANTHER" id="PTHR39203">
    <property type="entry name" value="CYTOPLASMIC PROTEIN-RELATED"/>
    <property type="match status" value="1"/>
</dbReference>
<dbReference type="SMART" id="SM01022">
    <property type="entry name" value="ASCH"/>
    <property type="match status" value="1"/>
</dbReference>
<dbReference type="InterPro" id="IPR007374">
    <property type="entry name" value="ASCH_domain"/>
</dbReference>
<protein>
    <submittedName>
        <fullName evidence="2">ASCH domain protein</fullName>
    </submittedName>
</protein>
<dbReference type="InterPro" id="IPR015947">
    <property type="entry name" value="PUA-like_sf"/>
</dbReference>
<organism evidence="2 3">
    <name type="scientific">Filibacter tadaridae</name>
    <dbReference type="NCBI Taxonomy" id="2483811"/>
    <lineage>
        <taxon>Bacteria</taxon>
        <taxon>Bacillati</taxon>
        <taxon>Bacillota</taxon>
        <taxon>Bacilli</taxon>
        <taxon>Bacillales</taxon>
        <taxon>Caryophanaceae</taxon>
        <taxon>Filibacter</taxon>
    </lineage>
</organism>
<dbReference type="Pfam" id="PF10978">
    <property type="entry name" value="DUF2785"/>
    <property type="match status" value="1"/>
</dbReference>
<evidence type="ECO:0000259" key="1">
    <source>
        <dbReference type="SMART" id="SM01022"/>
    </source>
</evidence>
<reference evidence="2 3" key="1">
    <citation type="submission" date="2018-11" db="EMBL/GenBank/DDBJ databases">
        <authorList>
            <person name="Criscuolo A."/>
        </authorList>
    </citation>
    <scope>NUCLEOTIDE SEQUENCE [LARGE SCALE GENOMIC DNA]</scope>
    <source>
        <strain evidence="2">ATB-66</strain>
    </source>
</reference>
<keyword evidence="3" id="KW-1185">Reference proteome</keyword>
<sequence>MACRFVLPVVKKIKDENGMNAVFTYKKGNLRMNQASQLYWNEFWKGEEQPLSVSAWMFGGLPDELARLVVDGTKTATCSGHVFYELENEPLPTTEDYSIILNRNEQPVAIIKTVEVLLIPMNEVTEDFAEAEGEGPYEEWKSAHVKFFTSELQKLGLAFSEDMLLVCERFTLLDVKDEKRMLATTLKSYLGGKISILADECRQEMLLNIGSSDGHLRDKLIYQSFVKLIYSNQLNPNEIQSLLETVTGESYLFHRIGESGTDSVFTRSFSVLVIAAIIEYDVQNKIVSPAIIQHTAKQAIRYMMEEKDTRGFIPQKGWAHAIAHGADALDALAKHPFIQKEDINQILCAIKHSLFLQVDYLDEEEERLAIIIASLLEYQNVEEEVQLWIKELTEMVERSLYENKGSIDAYHVQRTVKNFLKSVYVMLNSKEIGENVNNDIFKVLEKWMYLR</sequence>
<feature type="domain" description="ASCH" evidence="1">
    <location>
        <begin position="56"/>
        <end position="174"/>
    </location>
</feature>
<gene>
    <name evidence="2" type="ORF">FILTAD_01692</name>
</gene>
<dbReference type="Proteomes" id="UP000270468">
    <property type="component" value="Unassembled WGS sequence"/>
</dbReference>
<proteinExistence type="predicted"/>
<name>A0A3P5XH93_9BACL</name>
<evidence type="ECO:0000313" key="3">
    <source>
        <dbReference type="Proteomes" id="UP000270468"/>
    </source>
</evidence>
<dbReference type="EMBL" id="UXAV01000041">
    <property type="protein sequence ID" value="VDC28071.1"/>
    <property type="molecule type" value="Genomic_DNA"/>
</dbReference>
<dbReference type="InterPro" id="IPR009326">
    <property type="entry name" value="DUF984"/>
</dbReference>
<dbReference type="CDD" id="cd06553">
    <property type="entry name" value="ASCH_Ef3133_like"/>
    <property type="match status" value="1"/>
</dbReference>
<dbReference type="Gene3D" id="3.10.400.10">
    <property type="entry name" value="Sulfate adenylyltransferase"/>
    <property type="match status" value="1"/>
</dbReference>
<dbReference type="Pfam" id="PF04266">
    <property type="entry name" value="ASCH"/>
    <property type="match status" value="1"/>
</dbReference>
<dbReference type="InterPro" id="IPR021247">
    <property type="entry name" value="DUF2785"/>
</dbReference>